<feature type="binding site" evidence="7">
    <location>
        <position position="197"/>
    </location>
    <ligand>
        <name>L-aspartate</name>
        <dbReference type="ChEBI" id="CHEBI:29991"/>
    </ligand>
</feature>
<feature type="binding site" evidence="7">
    <location>
        <position position="255"/>
    </location>
    <ligand>
        <name>L-aspartate</name>
        <dbReference type="ChEBI" id="CHEBI:29991"/>
    </ligand>
</feature>
<comment type="pathway">
    <text evidence="1 7">Pyrimidine metabolism; UMP biosynthesis via de novo pathway; (S)-dihydroorotate from bicarbonate: step 2/3.</text>
</comment>
<comment type="function">
    <text evidence="5 7">Catalyzes the condensation of carbamoyl phosphate and aspartate to form carbamoyl aspartate and inorganic phosphate, the committed step in the de novo pyrimidine nucleotide biosynthesis pathway.</text>
</comment>
<reference evidence="10 11" key="1">
    <citation type="submission" date="2023-09" db="EMBL/GenBank/DDBJ databases">
        <authorList>
            <person name="Rey-Velasco X."/>
        </authorList>
    </citation>
    <scope>NUCLEOTIDE SEQUENCE [LARGE SCALE GENOMIC DNA]</scope>
    <source>
        <strain evidence="10 11">F394</strain>
    </source>
</reference>
<dbReference type="PROSITE" id="PS00097">
    <property type="entry name" value="CARBAMOYLTRANSFERASE"/>
    <property type="match status" value="1"/>
</dbReference>
<keyword evidence="11" id="KW-1185">Reference proteome</keyword>
<feature type="domain" description="Aspartate/ornithine carbamoyltransferase carbamoyl-P binding" evidence="9">
    <location>
        <begin position="25"/>
        <end position="167"/>
    </location>
</feature>
<dbReference type="PANTHER" id="PTHR45753:SF6">
    <property type="entry name" value="ASPARTATE CARBAMOYLTRANSFERASE"/>
    <property type="match status" value="1"/>
</dbReference>
<name>A0ABU3BMA0_9BACT</name>
<feature type="binding site" evidence="7">
    <location>
        <position position="158"/>
    </location>
    <ligand>
        <name>carbamoyl phosphate</name>
        <dbReference type="ChEBI" id="CHEBI:58228"/>
    </ligand>
</feature>
<evidence type="ECO:0000259" key="8">
    <source>
        <dbReference type="Pfam" id="PF00185"/>
    </source>
</evidence>
<dbReference type="EC" id="2.1.3.2" evidence="7"/>
<evidence type="ECO:0000256" key="3">
    <source>
        <dbReference type="ARBA" id="ARBA00022679"/>
    </source>
</evidence>
<dbReference type="RefSeq" id="WP_311661453.1">
    <property type="nucleotide sequence ID" value="NZ_JAVRHT010000001.1"/>
</dbReference>
<feature type="binding site" evidence="7">
    <location>
        <position position="298"/>
    </location>
    <ligand>
        <name>carbamoyl phosphate</name>
        <dbReference type="ChEBI" id="CHEBI:58228"/>
    </ligand>
</feature>
<gene>
    <name evidence="7" type="primary">pyrB</name>
    <name evidence="10" type="ORF">RM540_01395</name>
</gene>
<feature type="binding site" evidence="7">
    <location>
        <position position="297"/>
    </location>
    <ligand>
        <name>carbamoyl phosphate</name>
        <dbReference type="ChEBI" id="CHEBI:58228"/>
    </ligand>
</feature>
<dbReference type="PRINTS" id="PR00101">
    <property type="entry name" value="ATCASE"/>
</dbReference>
<feature type="binding site" evidence="7">
    <location>
        <position position="155"/>
    </location>
    <ligand>
        <name>carbamoyl phosphate</name>
        <dbReference type="ChEBI" id="CHEBI:58228"/>
    </ligand>
</feature>
<dbReference type="PANTHER" id="PTHR45753">
    <property type="entry name" value="ORNITHINE CARBAMOYLTRANSFERASE, MITOCHONDRIAL"/>
    <property type="match status" value="1"/>
</dbReference>
<dbReference type="NCBIfam" id="NF002032">
    <property type="entry name" value="PRK00856.1"/>
    <property type="match status" value="1"/>
</dbReference>
<organism evidence="10 11">
    <name type="scientific">Rubrivirga litoralis</name>
    <dbReference type="NCBI Taxonomy" id="3075598"/>
    <lineage>
        <taxon>Bacteria</taxon>
        <taxon>Pseudomonadati</taxon>
        <taxon>Rhodothermota</taxon>
        <taxon>Rhodothermia</taxon>
        <taxon>Rhodothermales</taxon>
        <taxon>Rubricoccaceae</taxon>
        <taxon>Rubrivirga</taxon>
    </lineage>
</organism>
<evidence type="ECO:0000256" key="5">
    <source>
        <dbReference type="ARBA" id="ARBA00043884"/>
    </source>
</evidence>
<dbReference type="Pfam" id="PF02729">
    <property type="entry name" value="OTCace_N"/>
    <property type="match status" value="1"/>
</dbReference>
<dbReference type="GO" id="GO:0004070">
    <property type="term" value="F:aspartate carbamoyltransferase activity"/>
    <property type="evidence" value="ECO:0007669"/>
    <property type="project" value="UniProtKB-EC"/>
</dbReference>
<dbReference type="Proteomes" id="UP001267426">
    <property type="component" value="Unassembled WGS sequence"/>
</dbReference>
<evidence type="ECO:0000256" key="7">
    <source>
        <dbReference type="HAMAP-Rule" id="MF_00001"/>
    </source>
</evidence>
<keyword evidence="3 7" id="KW-0808">Transferase</keyword>
<evidence type="ECO:0000313" key="10">
    <source>
        <dbReference type="EMBL" id="MDT0630388.1"/>
    </source>
</evidence>
<comment type="similarity">
    <text evidence="2 7">Belongs to the aspartate/ornithine carbamoyltransferase superfamily. ATCase family.</text>
</comment>
<dbReference type="InterPro" id="IPR006131">
    <property type="entry name" value="Asp_carbamoyltransf_Asp/Orn-bd"/>
</dbReference>
<protein>
    <recommendedName>
        <fullName evidence="7">Aspartate carbamoyltransferase</fullName>
        <ecNumber evidence="7">2.1.3.2</ecNumber>
    </recommendedName>
    <alternativeName>
        <fullName evidence="7">Aspartate transcarbamylase</fullName>
        <shortName evidence="7">ATCase</shortName>
    </alternativeName>
</protein>
<dbReference type="PRINTS" id="PR00100">
    <property type="entry name" value="AOTCASE"/>
</dbReference>
<dbReference type="NCBIfam" id="TIGR00670">
    <property type="entry name" value="asp_carb_tr"/>
    <property type="match status" value="1"/>
</dbReference>
<feature type="binding site" evidence="7">
    <location>
        <position position="78"/>
    </location>
    <ligand>
        <name>carbamoyl phosphate</name>
        <dbReference type="ChEBI" id="CHEBI:58228"/>
    </ligand>
</feature>
<dbReference type="HAMAP" id="MF_00001">
    <property type="entry name" value="Asp_carb_tr"/>
    <property type="match status" value="1"/>
</dbReference>
<dbReference type="InterPro" id="IPR036901">
    <property type="entry name" value="Asp/Orn_carbamoylTrfase_sf"/>
</dbReference>
<evidence type="ECO:0000256" key="6">
    <source>
        <dbReference type="ARBA" id="ARBA00048859"/>
    </source>
</evidence>
<dbReference type="InterPro" id="IPR006132">
    <property type="entry name" value="Asp/Orn_carbamoyltranf_P-bd"/>
</dbReference>
<dbReference type="Gene3D" id="3.40.50.1370">
    <property type="entry name" value="Aspartate/ornithine carbamoyltransferase"/>
    <property type="match status" value="2"/>
</dbReference>
<evidence type="ECO:0000259" key="9">
    <source>
        <dbReference type="Pfam" id="PF02729"/>
    </source>
</evidence>
<dbReference type="Pfam" id="PF00185">
    <property type="entry name" value="OTCace"/>
    <property type="match status" value="1"/>
</dbReference>
<comment type="subunit">
    <text evidence="7">Heterododecamer (2C3:3R2) of six catalytic PyrB chains organized as two trimers (C3), and six regulatory PyrI chains organized as three dimers (R2).</text>
</comment>
<dbReference type="InterPro" id="IPR006130">
    <property type="entry name" value="Asp/Orn_carbamoylTrfase"/>
</dbReference>
<dbReference type="InterPro" id="IPR002082">
    <property type="entry name" value="Asp_carbamoyltransf"/>
</dbReference>
<dbReference type="EMBL" id="JAVRHT010000001">
    <property type="protein sequence ID" value="MDT0630388.1"/>
    <property type="molecule type" value="Genomic_DNA"/>
</dbReference>
<evidence type="ECO:0000256" key="2">
    <source>
        <dbReference type="ARBA" id="ARBA00008896"/>
    </source>
</evidence>
<evidence type="ECO:0000313" key="11">
    <source>
        <dbReference type="Proteomes" id="UP001267426"/>
    </source>
</evidence>
<keyword evidence="4 7" id="KW-0665">Pyrimidine biosynthesis</keyword>
<evidence type="ECO:0000256" key="4">
    <source>
        <dbReference type="ARBA" id="ARBA00022975"/>
    </source>
</evidence>
<feature type="binding site" evidence="7">
    <location>
        <position position="127"/>
    </location>
    <ligand>
        <name>carbamoyl phosphate</name>
        <dbReference type="ChEBI" id="CHEBI:58228"/>
    </ligand>
</feature>
<comment type="catalytic activity">
    <reaction evidence="6 7">
        <text>carbamoyl phosphate + L-aspartate = N-carbamoyl-L-aspartate + phosphate + H(+)</text>
        <dbReference type="Rhea" id="RHEA:20013"/>
        <dbReference type="ChEBI" id="CHEBI:15378"/>
        <dbReference type="ChEBI" id="CHEBI:29991"/>
        <dbReference type="ChEBI" id="CHEBI:32814"/>
        <dbReference type="ChEBI" id="CHEBI:43474"/>
        <dbReference type="ChEBI" id="CHEBI:58228"/>
        <dbReference type="EC" id="2.1.3.2"/>
    </reaction>
</comment>
<comment type="caution">
    <text evidence="10">The sequence shown here is derived from an EMBL/GenBank/DDBJ whole genome shotgun (WGS) entry which is preliminary data.</text>
</comment>
<sequence length="345" mass="37123">MRGPRTPVPGTSYPVPAPAEALRHRHLLGLADYGADEVRLILQTARRFRDVLDRPIRSVPSLRGVTCCNLFFENSTRTRLSFELAEKRLSADVVNFSAGQSSVSKGETLKDTARNIEAMRIDLVVVRHRSAGAAHFLTRCVDAVVVNAGDGQHEHPTQALLDALTISDLDVPGHPALGAFDFRGLRVSIVGDIAHSRVARSNVYGLTALGAHVTLCGPRTMMPRDVEAALAGRDVTVTDRLDEALDGCDVAMALRIQLERQGQDVGLTPSLREYAELYGIGPEHLARHPALWVMHPGPVNRGVELASEVVDSDRSVILDQVTNGVAVRMAVLYLLSGAGASADAG</sequence>
<proteinExistence type="inferred from homology"/>
<feature type="domain" description="Aspartate/ornithine carbamoyltransferase Asp/Orn-binding" evidence="8">
    <location>
        <begin position="184"/>
        <end position="335"/>
    </location>
</feature>
<accession>A0ABU3BMA0</accession>
<evidence type="ECO:0000256" key="1">
    <source>
        <dbReference type="ARBA" id="ARBA00004852"/>
    </source>
</evidence>
<dbReference type="SUPFAM" id="SSF53671">
    <property type="entry name" value="Aspartate/ornithine carbamoyltransferase"/>
    <property type="match status" value="1"/>
</dbReference>
<feature type="binding site" evidence="7">
    <location>
        <position position="77"/>
    </location>
    <ligand>
        <name>carbamoyl phosphate</name>
        <dbReference type="ChEBI" id="CHEBI:58228"/>
    </ligand>
</feature>
<feature type="binding site" evidence="7">
    <location>
        <position position="105"/>
    </location>
    <ligand>
        <name>L-aspartate</name>
        <dbReference type="ChEBI" id="CHEBI:29991"/>
    </ligand>
</feature>